<evidence type="ECO:0000256" key="2">
    <source>
        <dbReference type="ARBA" id="ARBA00022692"/>
    </source>
</evidence>
<sequence>MPINGHEYFLIENKLDDLPQNDSVFCDDDTVYIYGEWKDGVFVHFYGENDYLLPGKGLLIWHVDEDILWNNYSYNTCNAVRPMAVDLLEADHVQDLEKWTDFSPYLYAWFGCPYDAYFEGNNTLACDTTMPSTRDNYGGETGLTFFEISAPGTLMTFKVKREQVQAGFPQRLGYSYVKIEFGTFEFDITHEPAALFAQPFDGGVAVLENVIVDTVRFDYITGEEDTVAIDTLMEVHIIGSDGRYLFGDTIRNRGLFLGGPLVVDINSDDTLELLAGSTEGKLYAWSMKFYSPDSAELTAFPGFPISMPDQLRAALTAADLDDDGLKEILVPCEDQKLHAVRSDGTEYFEVEVGAPGRTTPALTDSLIYYLSADGRLFLISPSGEVLTTVGEPYVIESTGSPAVGDIDRDGSMEVLVPRSSGSLACYDVNGEEEWTRQTRKGAVSSAAIGDVDDDGFGEVFFVSANYLYGFNHTGSLLSGYPIELAPDTVLVSAPVLGDVNGDGKIEVVLSVSGRGVLAFDSKGARVEFEKNFPGGALYPPAFSDLDGDGDIELIVGDSTGFLSAWDLNSTRAEWISFGNGPQHTSCWSPAGNAPSTENEFSVRRIYLYPNPTYSGVSWLRFRASRPSALHVGVYTFAGERVAQFDFLAQGGDFEDKELDLSDLPSGVYFIRVKFERENKPHILKLAITR</sequence>
<dbReference type="InterPro" id="IPR026444">
    <property type="entry name" value="Secre_tail"/>
</dbReference>
<protein>
    <submittedName>
        <fullName evidence="6">T9SS type A sorting domain-containing protein</fullName>
    </submittedName>
</protein>
<evidence type="ECO:0000256" key="3">
    <source>
        <dbReference type="ARBA" id="ARBA00022989"/>
    </source>
</evidence>
<keyword evidence="2" id="KW-0812">Transmembrane</keyword>
<dbReference type="PANTHER" id="PTHR21419:SF23">
    <property type="entry name" value="PROTEIN DEFECTIVE IN EXINE FORMATION 1"/>
    <property type="match status" value="1"/>
</dbReference>
<dbReference type="InterPro" id="IPR028994">
    <property type="entry name" value="Integrin_alpha_N"/>
</dbReference>
<evidence type="ECO:0000259" key="5">
    <source>
        <dbReference type="Pfam" id="PF13360"/>
    </source>
</evidence>
<dbReference type="Proteomes" id="UP000885931">
    <property type="component" value="Unassembled WGS sequence"/>
</dbReference>
<comment type="caution">
    <text evidence="6">The sequence shown here is derived from an EMBL/GenBank/DDBJ whole genome shotgun (WGS) entry which is preliminary data.</text>
</comment>
<dbReference type="InterPro" id="IPR015943">
    <property type="entry name" value="WD40/YVTN_repeat-like_dom_sf"/>
</dbReference>
<dbReference type="AlphaFoldDB" id="A0A7C0X8W3"/>
<dbReference type="InterPro" id="IPR002372">
    <property type="entry name" value="PQQ_rpt_dom"/>
</dbReference>
<evidence type="ECO:0000256" key="1">
    <source>
        <dbReference type="ARBA" id="ARBA00004167"/>
    </source>
</evidence>
<dbReference type="Pfam" id="PF13360">
    <property type="entry name" value="PQQ_2"/>
    <property type="match status" value="1"/>
</dbReference>
<dbReference type="SUPFAM" id="SSF69318">
    <property type="entry name" value="Integrin alpha N-terminal domain"/>
    <property type="match status" value="1"/>
</dbReference>
<name>A0A7C0X8W3_UNCW3</name>
<organism evidence="6">
    <name type="scientific">candidate division WOR-3 bacterium</name>
    <dbReference type="NCBI Taxonomy" id="2052148"/>
    <lineage>
        <taxon>Bacteria</taxon>
        <taxon>Bacteria division WOR-3</taxon>
    </lineage>
</organism>
<proteinExistence type="predicted"/>
<gene>
    <name evidence="6" type="ORF">ENG67_01770</name>
</gene>
<keyword evidence="3" id="KW-1133">Transmembrane helix</keyword>
<dbReference type="PANTHER" id="PTHR21419">
    <property type="match status" value="1"/>
</dbReference>
<keyword evidence="4" id="KW-0472">Membrane</keyword>
<evidence type="ECO:0000256" key="4">
    <source>
        <dbReference type="ARBA" id="ARBA00023136"/>
    </source>
</evidence>
<dbReference type="InterPro" id="IPR045232">
    <property type="entry name" value="FAM234"/>
</dbReference>
<feature type="domain" description="Pyrrolo-quinoline quinone repeat" evidence="5">
    <location>
        <begin position="330"/>
        <end position="451"/>
    </location>
</feature>
<dbReference type="NCBIfam" id="TIGR04183">
    <property type="entry name" value="Por_Secre_tail"/>
    <property type="match status" value="1"/>
</dbReference>
<evidence type="ECO:0000313" key="6">
    <source>
        <dbReference type="EMBL" id="HDM89916.1"/>
    </source>
</evidence>
<dbReference type="GO" id="GO:0016020">
    <property type="term" value="C:membrane"/>
    <property type="evidence" value="ECO:0007669"/>
    <property type="project" value="UniProtKB-SubCell"/>
</dbReference>
<accession>A0A7C0X8W3</accession>
<reference evidence="6" key="1">
    <citation type="journal article" date="2020" name="mSystems">
        <title>Genome- and Community-Level Interaction Insights into Carbon Utilization and Element Cycling Functions of Hydrothermarchaeota in Hydrothermal Sediment.</title>
        <authorList>
            <person name="Zhou Z."/>
            <person name="Liu Y."/>
            <person name="Xu W."/>
            <person name="Pan J."/>
            <person name="Luo Z.H."/>
            <person name="Li M."/>
        </authorList>
    </citation>
    <scope>NUCLEOTIDE SEQUENCE [LARGE SCALE GENOMIC DNA]</scope>
    <source>
        <strain evidence="6">HyVt-237</strain>
    </source>
</reference>
<dbReference type="EMBL" id="DRBW01000065">
    <property type="protein sequence ID" value="HDM89916.1"/>
    <property type="molecule type" value="Genomic_DNA"/>
</dbReference>
<comment type="subcellular location">
    <subcellularLocation>
        <location evidence="1">Membrane</location>
        <topology evidence="1">Single-pass membrane protein</topology>
    </subcellularLocation>
</comment>
<dbReference type="Gene3D" id="2.130.10.10">
    <property type="entry name" value="YVTN repeat-like/Quinoprotein amine dehydrogenase"/>
    <property type="match status" value="1"/>
</dbReference>